<organism evidence="11 12">
    <name type="scientific">Saltatorellus ferox</name>
    <dbReference type="NCBI Taxonomy" id="2528018"/>
    <lineage>
        <taxon>Bacteria</taxon>
        <taxon>Pseudomonadati</taxon>
        <taxon>Planctomycetota</taxon>
        <taxon>Planctomycetia</taxon>
        <taxon>Planctomycetia incertae sedis</taxon>
        <taxon>Saltatorellus</taxon>
    </lineage>
</organism>
<evidence type="ECO:0000256" key="3">
    <source>
        <dbReference type="ARBA" id="ARBA00022741"/>
    </source>
</evidence>
<dbReference type="PANTHER" id="PTHR11669">
    <property type="entry name" value="REPLICATION FACTOR C / DNA POLYMERASE III GAMMA-TAU SUBUNIT"/>
    <property type="match status" value="1"/>
</dbReference>
<accession>A0A518EWC5</accession>
<dbReference type="SUPFAM" id="SSF52540">
    <property type="entry name" value="P-loop containing nucleoside triphosphate hydrolases"/>
    <property type="match status" value="1"/>
</dbReference>
<keyword evidence="5 8" id="KW-0067">ATP-binding</keyword>
<dbReference type="OrthoDB" id="9810148at2"/>
<comment type="subunit">
    <text evidence="8">DNA polymerase III contains a core (composed of alpha, epsilon and theta chains) that associates with a tau subunit. This core dimerizes to form the POLIII' complex. PolIII' associates with the gamma complex (composed of gamma, delta, delta', psi and chi chains) and with the beta chain to form the complete DNA polymerase III complex.</text>
</comment>
<dbReference type="GO" id="GO:0009360">
    <property type="term" value="C:DNA polymerase III complex"/>
    <property type="evidence" value="ECO:0007669"/>
    <property type="project" value="InterPro"/>
</dbReference>
<comment type="function">
    <text evidence="8">DNA polymerase III is a complex, multichain enzyme responsible for most of the replicative synthesis in bacteria. This DNA polymerase also exhibits 3' to 5' exonuclease activity.</text>
</comment>
<dbReference type="GO" id="GO:0005524">
    <property type="term" value="F:ATP binding"/>
    <property type="evidence" value="ECO:0007669"/>
    <property type="project" value="UniProtKB-KW"/>
</dbReference>
<evidence type="ECO:0000256" key="5">
    <source>
        <dbReference type="ARBA" id="ARBA00022840"/>
    </source>
</evidence>
<name>A0A518EWC5_9BACT</name>
<dbReference type="InterPro" id="IPR045085">
    <property type="entry name" value="HLD_clamp_pol_III_gamma_tau"/>
</dbReference>
<dbReference type="PRINTS" id="PR00300">
    <property type="entry name" value="CLPPROTEASEA"/>
</dbReference>
<evidence type="ECO:0000313" key="12">
    <source>
        <dbReference type="Proteomes" id="UP000320390"/>
    </source>
</evidence>
<sequence length="617" mass="65988">MSYLVLARKYRPTAFADVAGQEVVTRTLRGAIAEGRVGHAYLFFGPRGTGKTTSARLFAKALNCEKGPIEEPCGVCERCLSYDAGTEPDLIEIDAASNTGVDHVRNLRDQAGYVPLKARFKVFLIDEVHMLSRAAFNALLKTLEEPPAHVKFLFATTELHKVPDTVVSRCQVLRLSPLSESQIVARLDEVFALEDVEAEPGVSAEIARRARGGMRDALSLADQLLALVGRTPKVADTARLAGEGSTEAIEAVLDAILDTDKVALLKALPGREGDEPAFLDAVLGYLRSALLLRLIGEDAPMVASSASPVAKAAMAERASKFGADRLELVLQELLHARERMGPIHMRAHSRLILEATLLDLCRPEATMPVDVLIQRLEALESRLATGAPAPTPPSARPLAAPESTSAPNVKDPVVTDPAIAQPPTRPAPAPLQATAPAPAATPAPAQAPAQAPTPTPAPTQGYIPPSRRGQPAQRTPELAQREIQAQAPAGQPAPPAKRRGARGSAPSVQTNSTADRWMGFLRELKRKDAPLADLLFRKGNLVRDLGGVAPLKLRGLSEEEAKRLQDSRAHTMMEAAFAAAVGDSVRLKIEIHDGDTSGKDDPFTNEVKELFGGRVED</sequence>
<comment type="catalytic activity">
    <reaction evidence="7 8">
        <text>DNA(n) + a 2'-deoxyribonucleoside 5'-triphosphate = DNA(n+1) + diphosphate</text>
        <dbReference type="Rhea" id="RHEA:22508"/>
        <dbReference type="Rhea" id="RHEA-COMP:17339"/>
        <dbReference type="Rhea" id="RHEA-COMP:17340"/>
        <dbReference type="ChEBI" id="CHEBI:33019"/>
        <dbReference type="ChEBI" id="CHEBI:61560"/>
        <dbReference type="ChEBI" id="CHEBI:173112"/>
        <dbReference type="EC" id="2.7.7.7"/>
    </reaction>
</comment>
<evidence type="ECO:0000313" key="11">
    <source>
        <dbReference type="EMBL" id="QDV08387.1"/>
    </source>
</evidence>
<proteinExistence type="inferred from homology"/>
<feature type="domain" description="AAA+ ATPase" evidence="10">
    <location>
        <begin position="37"/>
        <end position="197"/>
    </location>
</feature>
<evidence type="ECO:0000256" key="8">
    <source>
        <dbReference type="RuleBase" id="RU364063"/>
    </source>
</evidence>
<dbReference type="Proteomes" id="UP000320390">
    <property type="component" value="Chromosome"/>
</dbReference>
<evidence type="ECO:0000256" key="4">
    <source>
        <dbReference type="ARBA" id="ARBA00022833"/>
    </source>
</evidence>
<feature type="compositionally biased region" description="Low complexity" evidence="9">
    <location>
        <begin position="430"/>
        <end position="450"/>
    </location>
</feature>
<feature type="region of interest" description="Disordered" evidence="9">
    <location>
        <begin position="385"/>
        <end position="511"/>
    </location>
</feature>
<dbReference type="InterPro" id="IPR001270">
    <property type="entry name" value="ClpA/B"/>
</dbReference>
<dbReference type="NCBIfam" id="TIGR02397">
    <property type="entry name" value="dnaX_nterm"/>
    <property type="match status" value="1"/>
</dbReference>
<evidence type="ECO:0000256" key="6">
    <source>
        <dbReference type="ARBA" id="ARBA00022932"/>
    </source>
</evidence>
<dbReference type="Pfam" id="PF13177">
    <property type="entry name" value="DNA_pol3_delta2"/>
    <property type="match status" value="1"/>
</dbReference>
<dbReference type="AlphaFoldDB" id="A0A518EWC5"/>
<dbReference type="EC" id="2.7.7.7" evidence="8"/>
<reference evidence="11 12" key="1">
    <citation type="submission" date="2019-02" db="EMBL/GenBank/DDBJ databases">
        <title>Deep-cultivation of Planctomycetes and their phenomic and genomic characterization uncovers novel biology.</title>
        <authorList>
            <person name="Wiegand S."/>
            <person name="Jogler M."/>
            <person name="Boedeker C."/>
            <person name="Pinto D."/>
            <person name="Vollmers J."/>
            <person name="Rivas-Marin E."/>
            <person name="Kohn T."/>
            <person name="Peeters S.H."/>
            <person name="Heuer A."/>
            <person name="Rast P."/>
            <person name="Oberbeckmann S."/>
            <person name="Bunk B."/>
            <person name="Jeske O."/>
            <person name="Meyerdierks A."/>
            <person name="Storesund J.E."/>
            <person name="Kallscheuer N."/>
            <person name="Luecker S."/>
            <person name="Lage O.M."/>
            <person name="Pohl T."/>
            <person name="Merkel B.J."/>
            <person name="Hornburger P."/>
            <person name="Mueller R.-W."/>
            <person name="Bruemmer F."/>
            <person name="Labrenz M."/>
            <person name="Spormann A.M."/>
            <person name="Op den Camp H."/>
            <person name="Overmann J."/>
            <person name="Amann R."/>
            <person name="Jetten M.S.M."/>
            <person name="Mascher T."/>
            <person name="Medema M.H."/>
            <person name="Devos D.P."/>
            <person name="Kaster A.-K."/>
            <person name="Ovreas L."/>
            <person name="Rohde M."/>
            <person name="Galperin M.Y."/>
            <person name="Jogler C."/>
        </authorList>
    </citation>
    <scope>NUCLEOTIDE SEQUENCE [LARGE SCALE GENOMIC DNA]</scope>
    <source>
        <strain evidence="11 12">Poly30</strain>
    </source>
</reference>
<dbReference type="CDD" id="cd00009">
    <property type="entry name" value="AAA"/>
    <property type="match status" value="1"/>
</dbReference>
<keyword evidence="8" id="KW-0235">DNA replication</keyword>
<dbReference type="InterPro" id="IPR012763">
    <property type="entry name" value="DNA_pol_III_sug/sutau_N"/>
</dbReference>
<comment type="similarity">
    <text evidence="1 8">Belongs to the DnaX/STICHEL family.</text>
</comment>
<evidence type="ECO:0000256" key="1">
    <source>
        <dbReference type="ARBA" id="ARBA00006360"/>
    </source>
</evidence>
<dbReference type="SMART" id="SM00382">
    <property type="entry name" value="AAA"/>
    <property type="match status" value="1"/>
</dbReference>
<keyword evidence="12" id="KW-1185">Reference proteome</keyword>
<gene>
    <name evidence="11" type="primary">dnaX_2</name>
    <name evidence="8" type="synonym">dnaX</name>
    <name evidence="11" type="ORF">Poly30_39250</name>
</gene>
<dbReference type="GO" id="GO:0003887">
    <property type="term" value="F:DNA-directed DNA polymerase activity"/>
    <property type="evidence" value="ECO:0007669"/>
    <property type="project" value="UniProtKB-KW"/>
</dbReference>
<dbReference type="Gene3D" id="1.10.8.60">
    <property type="match status" value="1"/>
</dbReference>
<keyword evidence="4" id="KW-0862">Zinc</keyword>
<dbReference type="EMBL" id="CP036434">
    <property type="protein sequence ID" value="QDV08387.1"/>
    <property type="molecule type" value="Genomic_DNA"/>
</dbReference>
<dbReference type="RefSeq" id="WP_145200954.1">
    <property type="nucleotide sequence ID" value="NZ_CP036434.1"/>
</dbReference>
<evidence type="ECO:0000256" key="9">
    <source>
        <dbReference type="SAM" id="MobiDB-lite"/>
    </source>
</evidence>
<evidence type="ECO:0000259" key="10">
    <source>
        <dbReference type="SMART" id="SM00382"/>
    </source>
</evidence>
<evidence type="ECO:0000256" key="7">
    <source>
        <dbReference type="ARBA" id="ARBA00049244"/>
    </source>
</evidence>
<evidence type="ECO:0000256" key="2">
    <source>
        <dbReference type="ARBA" id="ARBA00022723"/>
    </source>
</evidence>
<dbReference type="GO" id="GO:0046872">
    <property type="term" value="F:metal ion binding"/>
    <property type="evidence" value="ECO:0007669"/>
    <property type="project" value="UniProtKB-KW"/>
</dbReference>
<dbReference type="InterPro" id="IPR027417">
    <property type="entry name" value="P-loop_NTPase"/>
</dbReference>
<dbReference type="InterPro" id="IPR003593">
    <property type="entry name" value="AAA+_ATPase"/>
</dbReference>
<keyword evidence="8 11" id="KW-0548">Nucleotidyltransferase</keyword>
<dbReference type="InterPro" id="IPR050238">
    <property type="entry name" value="DNA_Rep/Repair_Clamp_Loader"/>
</dbReference>
<protein>
    <recommendedName>
        <fullName evidence="8">DNA polymerase III subunit gamma/tau</fullName>
        <ecNumber evidence="8">2.7.7.7</ecNumber>
    </recommendedName>
</protein>
<keyword evidence="8 11" id="KW-0808">Transferase</keyword>
<keyword evidence="6 8" id="KW-0239">DNA-directed DNA polymerase</keyword>
<dbReference type="Pfam" id="PF22608">
    <property type="entry name" value="DNAX_ATPase_lid"/>
    <property type="match status" value="1"/>
</dbReference>
<keyword evidence="3 8" id="KW-0547">Nucleotide-binding</keyword>
<dbReference type="Gene3D" id="3.40.50.300">
    <property type="entry name" value="P-loop containing nucleotide triphosphate hydrolases"/>
    <property type="match status" value="1"/>
</dbReference>
<dbReference type="GO" id="GO:0006261">
    <property type="term" value="P:DNA-templated DNA replication"/>
    <property type="evidence" value="ECO:0007669"/>
    <property type="project" value="TreeGrafter"/>
</dbReference>
<keyword evidence="2" id="KW-0479">Metal-binding</keyword>
<dbReference type="PANTHER" id="PTHR11669:SF0">
    <property type="entry name" value="PROTEIN STICHEL-LIKE 2"/>
    <property type="match status" value="1"/>
</dbReference>
<dbReference type="FunFam" id="3.40.50.300:FF:000014">
    <property type="entry name" value="DNA polymerase III subunit gamma/tau"/>
    <property type="match status" value="1"/>
</dbReference>